<reference evidence="1" key="1">
    <citation type="journal article" date="2015" name="Nature">
        <title>Complex archaea that bridge the gap between prokaryotes and eukaryotes.</title>
        <authorList>
            <person name="Spang A."/>
            <person name="Saw J.H."/>
            <person name="Jorgensen S.L."/>
            <person name="Zaremba-Niedzwiedzka K."/>
            <person name="Martijn J."/>
            <person name="Lind A.E."/>
            <person name="van Eijk R."/>
            <person name="Schleper C."/>
            <person name="Guy L."/>
            <person name="Ettema T.J."/>
        </authorList>
    </citation>
    <scope>NUCLEOTIDE SEQUENCE</scope>
</reference>
<dbReference type="AlphaFoldDB" id="A0A0F9LHZ8"/>
<accession>A0A0F9LHZ8</accession>
<protein>
    <submittedName>
        <fullName evidence="1">Uncharacterized protein</fullName>
    </submittedName>
</protein>
<organism evidence="1">
    <name type="scientific">marine sediment metagenome</name>
    <dbReference type="NCBI Taxonomy" id="412755"/>
    <lineage>
        <taxon>unclassified sequences</taxon>
        <taxon>metagenomes</taxon>
        <taxon>ecological metagenomes</taxon>
    </lineage>
</organism>
<gene>
    <name evidence="1" type="ORF">LCGC14_1212370</name>
</gene>
<comment type="caution">
    <text evidence="1">The sequence shown here is derived from an EMBL/GenBank/DDBJ whole genome shotgun (WGS) entry which is preliminary data.</text>
</comment>
<evidence type="ECO:0000313" key="1">
    <source>
        <dbReference type="EMBL" id="KKM93043.1"/>
    </source>
</evidence>
<dbReference type="EMBL" id="LAZR01006318">
    <property type="protein sequence ID" value="KKM93043.1"/>
    <property type="molecule type" value="Genomic_DNA"/>
</dbReference>
<sequence>MPGVSVGIEGMGPLLRKLNRVKTPIRPLMRKAVNVGRKHTRLASKPHPGDVGAFTKGKHIRVKVSRGEIPEEGKVFTFSPVVEAVASGRKRGSRPSSKAMARWAERHGIPAKKGFALASAIAQHGSEGVEMFTKGRDVLEQRLPGLLQEAAAKIEGDFNRG</sequence>
<name>A0A0F9LHZ8_9ZZZZ</name>
<proteinExistence type="predicted"/>